<evidence type="ECO:0000313" key="2">
    <source>
        <dbReference type="Proteomes" id="UP000321915"/>
    </source>
</evidence>
<dbReference type="GeneID" id="77936585"/>
<sequence length="124" mass="14271">MRDAFNEWWDEMSKDTRTPEQKAHAEGYTAGYKACEAETRRKAGLLQKFIEDDISKIWRTFEPGETLATEEAIRIWQEMSLVMESHPNGGLLLGLYDKLTRELTQGERCGVCGRYKDSECAIEC</sequence>
<dbReference type="Proteomes" id="UP000321915">
    <property type="component" value="Segment"/>
</dbReference>
<name>A0A5B8WGR9_9CAUD</name>
<proteinExistence type="predicted"/>
<reference evidence="1 2" key="1">
    <citation type="submission" date="2019-07" db="EMBL/GenBank/DDBJ databases">
        <authorList>
            <person name="Abdullah A."/>
            <person name="Lima G.C."/>
            <person name="Cuneo C.K."/>
            <person name="Ennest D.C."/>
            <person name="Fritz K.J."/>
            <person name="Johnson B.T."/>
            <person name="Larson S.M."/>
            <person name="Lemunyete M.N."/>
            <person name="Murray M.B."/>
            <person name="Osmond D.E."/>
            <person name="Patras K.A."/>
            <person name="Ransibrahmanakul S."/>
            <person name="Simpson K.A."/>
            <person name="Thull B.S."/>
            <person name="Wetzel S."/>
            <person name="Bonilla J.A."/>
            <person name="Klyczek K."/>
            <person name="Garlena R.A."/>
            <person name="Russell D.A."/>
            <person name="Pope W.H."/>
            <person name="Jacobs-Sera D."/>
            <person name="Hatfull G.F."/>
        </authorList>
    </citation>
    <scope>NUCLEOTIDE SEQUENCE [LARGE SCALE GENOMIC DNA]</scope>
</reference>
<accession>A0A5B8WGR9</accession>
<gene>
    <name evidence="1" type="primary">225</name>
    <name evidence="1" type="ORF">SEA_QUI_225</name>
</gene>
<dbReference type="RefSeq" id="YP_010660591.1">
    <property type="nucleotide sequence ID" value="NC_070877.1"/>
</dbReference>
<evidence type="ECO:0000313" key="1">
    <source>
        <dbReference type="EMBL" id="QED11713.1"/>
    </source>
</evidence>
<dbReference type="EMBL" id="MN183282">
    <property type="protein sequence ID" value="QED11713.1"/>
    <property type="molecule type" value="Genomic_DNA"/>
</dbReference>
<protein>
    <submittedName>
        <fullName evidence="1">Uncharacterized protein</fullName>
    </submittedName>
</protein>
<dbReference type="KEGG" id="vg:77936585"/>
<keyword evidence="2" id="KW-1185">Reference proteome</keyword>
<organism evidence="1 2">
    <name type="scientific">Arthrobacter phage Qui</name>
    <dbReference type="NCBI Taxonomy" id="2603260"/>
    <lineage>
        <taxon>Viruses</taxon>
        <taxon>Duplodnaviria</taxon>
        <taxon>Heunggongvirae</taxon>
        <taxon>Uroviricota</taxon>
        <taxon>Caudoviricetes</taxon>
        <taxon>Quivirus</taxon>
        <taxon>Quivirus qui</taxon>
    </lineage>
</organism>